<keyword evidence="1" id="KW-1133">Transmembrane helix</keyword>
<protein>
    <submittedName>
        <fullName evidence="2">Uncharacterized protein</fullName>
    </submittedName>
</protein>
<evidence type="ECO:0000313" key="2">
    <source>
        <dbReference type="EMBL" id="MFF3672148.1"/>
    </source>
</evidence>
<accession>A0ABW6T865</accession>
<feature type="transmembrane region" description="Helical" evidence="1">
    <location>
        <begin position="131"/>
        <end position="149"/>
    </location>
</feature>
<keyword evidence="3" id="KW-1185">Reference proteome</keyword>
<feature type="transmembrane region" description="Helical" evidence="1">
    <location>
        <begin position="101"/>
        <end position="119"/>
    </location>
</feature>
<feature type="transmembrane region" description="Helical" evidence="1">
    <location>
        <begin position="77"/>
        <end position="95"/>
    </location>
</feature>
<sequence>MNASRLAWPARALALCFAIGAAVYPGFGTVDLAVPIAAPSPAFVQASMLEGGWGLVLSLLVAVPFLVVFLNPAARAAAFGEVIVVGTVIGLAGVLAGQPAFLAVTAILGLCVGVLAAMLRGWTTAGRPRTWHLVLAVAPFAGAAAAMVLGEAASAAWLGVVGAVGALAVVLSRWGAVPDPRSRLPLALAAALPWIWYAADMIRAAEEGREPMEITMGLDHWPVQAALGIALVALVAWGHPIPAVTSGIASMSFGALAMGYPDHPANPGTSWGVAALIWGLAVLPWGSSADGPARHQGRRRCHSKDRSDVCGTRFRRAEVPPPIGIGAGSGTSGAHSCR</sequence>
<keyword evidence="1" id="KW-0812">Transmembrane</keyword>
<reference evidence="2 3" key="1">
    <citation type="submission" date="2024-10" db="EMBL/GenBank/DDBJ databases">
        <title>The Natural Products Discovery Center: Release of the First 8490 Sequenced Strains for Exploring Actinobacteria Biosynthetic Diversity.</title>
        <authorList>
            <person name="Kalkreuter E."/>
            <person name="Kautsar S.A."/>
            <person name="Yang D."/>
            <person name="Bader C.D."/>
            <person name="Teijaro C.N."/>
            <person name="Fluegel L."/>
            <person name="Davis C.M."/>
            <person name="Simpson J.R."/>
            <person name="Lauterbach L."/>
            <person name="Steele A.D."/>
            <person name="Gui C."/>
            <person name="Meng S."/>
            <person name="Li G."/>
            <person name="Viehrig K."/>
            <person name="Ye F."/>
            <person name="Su P."/>
            <person name="Kiefer A.F."/>
            <person name="Nichols A."/>
            <person name="Cepeda A.J."/>
            <person name="Yan W."/>
            <person name="Fan B."/>
            <person name="Jiang Y."/>
            <person name="Adhikari A."/>
            <person name="Zheng C.-J."/>
            <person name="Schuster L."/>
            <person name="Cowan T.M."/>
            <person name="Smanski M.J."/>
            <person name="Chevrette M.G."/>
            <person name="De Carvalho L.P.S."/>
            <person name="Shen B."/>
        </authorList>
    </citation>
    <scope>NUCLEOTIDE SEQUENCE [LARGE SCALE GENOMIC DNA]</scope>
    <source>
        <strain evidence="2 3">NPDC002173</strain>
    </source>
</reference>
<dbReference type="RefSeq" id="WP_387418310.1">
    <property type="nucleotide sequence ID" value="NZ_JBIASD010000069.1"/>
</dbReference>
<feature type="transmembrane region" description="Helical" evidence="1">
    <location>
        <begin position="155"/>
        <end position="174"/>
    </location>
</feature>
<feature type="transmembrane region" description="Helical" evidence="1">
    <location>
        <begin position="52"/>
        <end position="70"/>
    </location>
</feature>
<proteinExistence type="predicted"/>
<organism evidence="2 3">
    <name type="scientific">Microtetraspora malaysiensis</name>
    <dbReference type="NCBI Taxonomy" id="161358"/>
    <lineage>
        <taxon>Bacteria</taxon>
        <taxon>Bacillati</taxon>
        <taxon>Actinomycetota</taxon>
        <taxon>Actinomycetes</taxon>
        <taxon>Streptosporangiales</taxon>
        <taxon>Streptosporangiaceae</taxon>
        <taxon>Microtetraspora</taxon>
    </lineage>
</organism>
<name>A0ABW6T865_9ACTN</name>
<comment type="caution">
    <text evidence="2">The sequence shown here is derived from an EMBL/GenBank/DDBJ whole genome shotgun (WGS) entry which is preliminary data.</text>
</comment>
<dbReference type="Proteomes" id="UP001602013">
    <property type="component" value="Unassembled WGS sequence"/>
</dbReference>
<keyword evidence="1" id="KW-0472">Membrane</keyword>
<feature type="transmembrane region" description="Helical" evidence="1">
    <location>
        <begin position="225"/>
        <end position="249"/>
    </location>
</feature>
<dbReference type="EMBL" id="JBIASD010000069">
    <property type="protein sequence ID" value="MFF3672148.1"/>
    <property type="molecule type" value="Genomic_DNA"/>
</dbReference>
<evidence type="ECO:0000256" key="1">
    <source>
        <dbReference type="SAM" id="Phobius"/>
    </source>
</evidence>
<evidence type="ECO:0000313" key="3">
    <source>
        <dbReference type="Proteomes" id="UP001602013"/>
    </source>
</evidence>
<gene>
    <name evidence="2" type="ORF">ACFYXI_42165</name>
</gene>